<keyword evidence="1" id="KW-1133">Transmembrane helix</keyword>
<feature type="transmembrane region" description="Helical" evidence="1">
    <location>
        <begin position="156"/>
        <end position="177"/>
    </location>
</feature>
<feature type="transmembrane region" description="Helical" evidence="1">
    <location>
        <begin position="117"/>
        <end position="144"/>
    </location>
</feature>
<gene>
    <name evidence="2" type="ORF">ENU14_06740</name>
</gene>
<comment type="caution">
    <text evidence="2">The sequence shown here is derived from an EMBL/GenBank/DDBJ whole genome shotgun (WGS) entry which is preliminary data.</text>
</comment>
<keyword evidence="1" id="KW-0812">Transmembrane</keyword>
<name>A0A7C4D831_STAMA</name>
<feature type="transmembrane region" description="Helical" evidence="1">
    <location>
        <begin position="21"/>
        <end position="41"/>
    </location>
</feature>
<feature type="transmembrane region" description="Helical" evidence="1">
    <location>
        <begin position="260"/>
        <end position="280"/>
    </location>
</feature>
<reference evidence="2" key="1">
    <citation type="journal article" date="2020" name="mSystems">
        <title>Genome- and Community-Level Interaction Insights into Carbon Utilization and Element Cycling Functions of Hydrothermarchaeota in Hydrothermal Sediment.</title>
        <authorList>
            <person name="Zhou Z."/>
            <person name="Liu Y."/>
            <person name="Xu W."/>
            <person name="Pan J."/>
            <person name="Luo Z.H."/>
            <person name="Li M."/>
        </authorList>
    </citation>
    <scope>NUCLEOTIDE SEQUENCE [LARGE SCALE GENOMIC DNA]</scope>
    <source>
        <strain evidence="2">SpSt-642</strain>
    </source>
</reference>
<evidence type="ECO:0000256" key="1">
    <source>
        <dbReference type="SAM" id="Phobius"/>
    </source>
</evidence>
<organism evidence="2">
    <name type="scientific">Staphylothermus marinus</name>
    <dbReference type="NCBI Taxonomy" id="2280"/>
    <lineage>
        <taxon>Archaea</taxon>
        <taxon>Thermoproteota</taxon>
        <taxon>Thermoprotei</taxon>
        <taxon>Desulfurococcales</taxon>
        <taxon>Desulfurococcaceae</taxon>
        <taxon>Staphylothermus</taxon>
    </lineage>
</organism>
<dbReference type="EMBL" id="DTBJ01000057">
    <property type="protein sequence ID" value="HGM59261.1"/>
    <property type="molecule type" value="Genomic_DNA"/>
</dbReference>
<keyword evidence="1" id="KW-0472">Membrane</keyword>
<accession>A0A7C4D831</accession>
<proteinExistence type="predicted"/>
<protein>
    <submittedName>
        <fullName evidence="2">Uncharacterized protein</fullName>
    </submittedName>
</protein>
<evidence type="ECO:0000313" key="2">
    <source>
        <dbReference type="EMBL" id="HGM59261.1"/>
    </source>
</evidence>
<dbReference type="AlphaFoldDB" id="A0A7C4D831"/>
<feature type="transmembrane region" description="Helical" evidence="1">
    <location>
        <begin position="75"/>
        <end position="96"/>
    </location>
</feature>
<sequence>MRSVTIRIMLFYTLTFLKNPSYWFWCIFFMLFWATLGAFAFTRGITKEWLLEQGVPVEMLDNVWNELVKGYTSSWLASLIVISMGTTASGVVYDFFYSTIPLRYLSKYSRARPEKIIISYLLGTILLMSVNFTILFTIIILMFSYRFETLVSIDNLFGILLASIVYIIVLFLMSINLGLIPIVLRKPRALAFLGNFITVLVFVTTLLHVYAGGEYLHYLPNNAAMMLLFSYASGYEIPYSDSLVSIGGKAGNYKAFPIEYSWIILFTWIAVLLTTSIVMFKKQKGVSVEEIIYG</sequence>
<feature type="transmembrane region" description="Helical" evidence="1">
    <location>
        <begin position="189"/>
        <end position="211"/>
    </location>
</feature>